<dbReference type="Pfam" id="PF00581">
    <property type="entry name" value="Rhodanese"/>
    <property type="match status" value="1"/>
</dbReference>
<dbReference type="AlphaFoldDB" id="A0A177V7S5"/>
<sequence>MLSRTIVSAIPRSSASASASKVSPTAATLLLLRHASSTAPSALLGHPPRTGTKTLPRTCVNNKNNKTAARALPVSVSVSIRRGLSTSTSGSGSGAENDRSWVDKGEVTYAELKPETQAPSGNITIIDVREPDEVAQGIIPSAVSVPLSEFTSAFSPANGRDFVKKFGFERPEFGGKVVFYCRSGKRSAQALEFARSQGWWNSRNYTGSWLDWTANEEKK</sequence>
<dbReference type="GO" id="GO:0005739">
    <property type="term" value="C:mitochondrion"/>
    <property type="evidence" value="ECO:0007669"/>
    <property type="project" value="TreeGrafter"/>
</dbReference>
<dbReference type="Proteomes" id="UP000836402">
    <property type="component" value="Unassembled WGS sequence"/>
</dbReference>
<reference evidence="3" key="1">
    <citation type="submission" date="2016-04" db="EMBL/GenBank/DDBJ databases">
        <authorList>
            <person name="Nguyen H.D."/>
            <person name="Kesanakurti P."/>
            <person name="Cullis J."/>
            <person name="Levesque C.A."/>
            <person name="Hambleton S."/>
        </authorList>
    </citation>
    <scope>NUCLEOTIDE SEQUENCE</scope>
    <source>
        <strain evidence="3">DAOMC 238032</strain>
    </source>
</reference>
<dbReference type="PANTHER" id="PTHR44086:SF10">
    <property type="entry name" value="THIOSULFATE SULFURTRANSFERASE_RHODANESE-LIKE DOMAIN-CONTAINING PROTEIN 3"/>
    <property type="match status" value="1"/>
</dbReference>
<dbReference type="EMBL" id="LWDD02000190">
    <property type="protein sequence ID" value="KAE8262897.1"/>
    <property type="molecule type" value="Genomic_DNA"/>
</dbReference>
<name>A0A177V7S5_9BASI</name>
<reference evidence="3" key="2">
    <citation type="journal article" date="2019" name="IMA Fungus">
        <title>Genome sequencing and comparison of five Tilletia species to identify candidate genes for the detection of regulated species infecting wheat.</title>
        <authorList>
            <person name="Nguyen H.D.T."/>
            <person name="Sultana T."/>
            <person name="Kesanakurti P."/>
            <person name="Hambleton S."/>
        </authorList>
    </citation>
    <scope>NUCLEOTIDE SEQUENCE</scope>
    <source>
        <strain evidence="3">DAOMC 238032</strain>
    </source>
</reference>
<evidence type="ECO:0000313" key="3">
    <source>
        <dbReference type="EMBL" id="KAE8262897.1"/>
    </source>
</evidence>
<protein>
    <recommendedName>
        <fullName evidence="1">Rhodanese domain-containing protein</fullName>
    </recommendedName>
</protein>
<evidence type="ECO:0000313" key="4">
    <source>
        <dbReference type="Proteomes" id="UP000077671"/>
    </source>
</evidence>
<dbReference type="InterPro" id="IPR001763">
    <property type="entry name" value="Rhodanese-like_dom"/>
</dbReference>
<dbReference type="SUPFAM" id="SSF52821">
    <property type="entry name" value="Rhodanese/Cell cycle control phosphatase"/>
    <property type="match status" value="1"/>
</dbReference>
<evidence type="ECO:0000313" key="5">
    <source>
        <dbReference type="Proteomes" id="UP000836402"/>
    </source>
</evidence>
<keyword evidence="5" id="KW-1185">Reference proteome</keyword>
<dbReference type="GO" id="GO:0004792">
    <property type="term" value="F:thiosulfate-cyanide sulfurtransferase activity"/>
    <property type="evidence" value="ECO:0007669"/>
    <property type="project" value="TreeGrafter"/>
</dbReference>
<dbReference type="PROSITE" id="PS50206">
    <property type="entry name" value="RHODANESE_3"/>
    <property type="match status" value="1"/>
</dbReference>
<evidence type="ECO:0000313" key="2">
    <source>
        <dbReference type="EMBL" id="CAD6912974.1"/>
    </source>
</evidence>
<dbReference type="Gene3D" id="3.40.250.10">
    <property type="entry name" value="Rhodanese-like domain"/>
    <property type="match status" value="1"/>
</dbReference>
<dbReference type="CDD" id="cd01519">
    <property type="entry name" value="RHOD_HSP67B2"/>
    <property type="match status" value="1"/>
</dbReference>
<dbReference type="InterPro" id="IPR036873">
    <property type="entry name" value="Rhodanese-like_dom_sf"/>
</dbReference>
<dbReference type="PANTHER" id="PTHR44086">
    <property type="entry name" value="THIOSULFATE SULFURTRANSFERASE RDL2, MITOCHONDRIAL-RELATED"/>
    <property type="match status" value="1"/>
</dbReference>
<feature type="domain" description="Rhodanese" evidence="1">
    <location>
        <begin position="119"/>
        <end position="217"/>
    </location>
</feature>
<accession>A0A177V7S5</accession>
<dbReference type="SMART" id="SM00450">
    <property type="entry name" value="RHOD"/>
    <property type="match status" value="1"/>
</dbReference>
<dbReference type="Proteomes" id="UP000077671">
    <property type="component" value="Unassembled WGS sequence"/>
</dbReference>
<reference evidence="2" key="3">
    <citation type="submission" date="2020-10" db="EMBL/GenBank/DDBJ databases">
        <authorList>
            <person name="Sedaghatjoo S."/>
        </authorList>
    </citation>
    <scope>NUCLEOTIDE SEQUENCE</scope>
    <source>
        <strain evidence="2">AZH3</strain>
    </source>
</reference>
<dbReference type="EMBL" id="CAJHJG010001510">
    <property type="protein sequence ID" value="CAD6912974.1"/>
    <property type="molecule type" value="Genomic_DNA"/>
</dbReference>
<organism evidence="3 4">
    <name type="scientific">Tilletia caries</name>
    <name type="common">wheat bunt fungus</name>
    <dbReference type="NCBI Taxonomy" id="13290"/>
    <lineage>
        <taxon>Eukaryota</taxon>
        <taxon>Fungi</taxon>
        <taxon>Dikarya</taxon>
        <taxon>Basidiomycota</taxon>
        <taxon>Ustilaginomycotina</taxon>
        <taxon>Exobasidiomycetes</taxon>
        <taxon>Tilletiales</taxon>
        <taxon>Tilletiaceae</taxon>
        <taxon>Tilletia</taxon>
    </lineage>
</organism>
<comment type="caution">
    <text evidence="3">The sequence shown here is derived from an EMBL/GenBank/DDBJ whole genome shotgun (WGS) entry which is preliminary data.</text>
</comment>
<evidence type="ECO:0000259" key="1">
    <source>
        <dbReference type="PROSITE" id="PS50206"/>
    </source>
</evidence>
<gene>
    <name evidence="3" type="ORF">A4X03_0g2094</name>
    <name evidence="2" type="ORF">JKIAZH3_G3858</name>
</gene>
<proteinExistence type="predicted"/>